<keyword evidence="2" id="KW-0472">Membrane</keyword>
<evidence type="ECO:0000256" key="2">
    <source>
        <dbReference type="SAM" id="Phobius"/>
    </source>
</evidence>
<gene>
    <name evidence="3" type="ORF">LCGC14_0265750</name>
</gene>
<evidence type="ECO:0000313" key="3">
    <source>
        <dbReference type="EMBL" id="KKN86780.1"/>
    </source>
</evidence>
<dbReference type="EMBL" id="LAZR01000144">
    <property type="protein sequence ID" value="KKN86780.1"/>
    <property type="molecule type" value="Genomic_DNA"/>
</dbReference>
<proteinExistence type="predicted"/>
<feature type="transmembrane region" description="Helical" evidence="2">
    <location>
        <begin position="73"/>
        <end position="98"/>
    </location>
</feature>
<feature type="compositionally biased region" description="Polar residues" evidence="1">
    <location>
        <begin position="12"/>
        <end position="25"/>
    </location>
</feature>
<name>A0A0F9U0P8_9ZZZZ</name>
<sequence length="124" mass="13435">MSQQIPKLPQPDATQPHHSGETQTIPGGRITYLAPKPLPTGHKALDLNSTISTFNETCLDIGGGYSTAFGWQLMIGVILGAFLLCAVVFPSIAWLTMLDAPFNFIWDTYAFFFWIGLGGGGLVF</sequence>
<feature type="transmembrane region" description="Helical" evidence="2">
    <location>
        <begin position="104"/>
        <end position="123"/>
    </location>
</feature>
<keyword evidence="2" id="KW-1133">Transmembrane helix</keyword>
<evidence type="ECO:0000256" key="1">
    <source>
        <dbReference type="SAM" id="MobiDB-lite"/>
    </source>
</evidence>
<comment type="caution">
    <text evidence="3">The sequence shown here is derived from an EMBL/GenBank/DDBJ whole genome shotgun (WGS) entry which is preliminary data.</text>
</comment>
<dbReference type="AlphaFoldDB" id="A0A0F9U0P8"/>
<protein>
    <submittedName>
        <fullName evidence="3">Uncharacterized protein</fullName>
    </submittedName>
</protein>
<keyword evidence="2" id="KW-0812">Transmembrane</keyword>
<organism evidence="3">
    <name type="scientific">marine sediment metagenome</name>
    <dbReference type="NCBI Taxonomy" id="412755"/>
    <lineage>
        <taxon>unclassified sequences</taxon>
        <taxon>metagenomes</taxon>
        <taxon>ecological metagenomes</taxon>
    </lineage>
</organism>
<feature type="region of interest" description="Disordered" evidence="1">
    <location>
        <begin position="1"/>
        <end position="28"/>
    </location>
</feature>
<accession>A0A0F9U0P8</accession>
<reference evidence="3" key="1">
    <citation type="journal article" date="2015" name="Nature">
        <title>Complex archaea that bridge the gap between prokaryotes and eukaryotes.</title>
        <authorList>
            <person name="Spang A."/>
            <person name="Saw J.H."/>
            <person name="Jorgensen S.L."/>
            <person name="Zaremba-Niedzwiedzka K."/>
            <person name="Martijn J."/>
            <person name="Lind A.E."/>
            <person name="van Eijk R."/>
            <person name="Schleper C."/>
            <person name="Guy L."/>
            <person name="Ettema T.J."/>
        </authorList>
    </citation>
    <scope>NUCLEOTIDE SEQUENCE</scope>
</reference>